<keyword evidence="1" id="KW-0472">Membrane</keyword>
<comment type="caution">
    <text evidence="2">The sequence shown here is derived from an EMBL/GenBank/DDBJ whole genome shotgun (WGS) entry which is preliminary data.</text>
</comment>
<reference evidence="2 3" key="1">
    <citation type="journal article" date="2019" name="Int. J. Syst. Evol. Microbiol.">
        <title>The Global Catalogue of Microorganisms (GCM) 10K type strain sequencing project: providing services to taxonomists for standard genome sequencing and annotation.</title>
        <authorList>
            <consortium name="The Broad Institute Genomics Platform"/>
            <consortium name="The Broad Institute Genome Sequencing Center for Infectious Disease"/>
            <person name="Wu L."/>
            <person name="Ma J."/>
        </authorList>
    </citation>
    <scope>NUCLEOTIDE SEQUENCE [LARGE SCALE GENOMIC DNA]</scope>
    <source>
        <strain evidence="2 3">JCM 16026</strain>
    </source>
</reference>
<accession>A0ABN3AVX1</accession>
<evidence type="ECO:0000313" key="2">
    <source>
        <dbReference type="EMBL" id="GAA2175592.1"/>
    </source>
</evidence>
<feature type="transmembrane region" description="Helical" evidence="1">
    <location>
        <begin position="44"/>
        <end position="65"/>
    </location>
</feature>
<dbReference type="EMBL" id="BAAAQT010000008">
    <property type="protein sequence ID" value="GAA2175592.1"/>
    <property type="molecule type" value="Genomic_DNA"/>
</dbReference>
<keyword evidence="3" id="KW-1185">Reference proteome</keyword>
<feature type="transmembrane region" description="Helical" evidence="1">
    <location>
        <begin position="72"/>
        <end position="94"/>
    </location>
</feature>
<protein>
    <recommendedName>
        <fullName evidence="4">Phage holin family protein</fullName>
    </recommendedName>
</protein>
<keyword evidence="1" id="KW-1133">Transmembrane helix</keyword>
<dbReference type="Proteomes" id="UP001501599">
    <property type="component" value="Unassembled WGS sequence"/>
</dbReference>
<sequence length="119" mass="11928">MPVRLIAAAVGAVIVLGNGLLVLGPVLGLVGAAASLGPVLQIPAGGITIAVIVGFLVAIASVVLAGIARHPWLSWTFVVSAWVASLIASVWPLIATANAAVDRAGDVIPWIVDLIQQVG</sequence>
<name>A0ABN3AVX1_9MICO</name>
<evidence type="ECO:0000256" key="1">
    <source>
        <dbReference type="SAM" id="Phobius"/>
    </source>
</evidence>
<evidence type="ECO:0000313" key="3">
    <source>
        <dbReference type="Proteomes" id="UP001501599"/>
    </source>
</evidence>
<evidence type="ECO:0008006" key="4">
    <source>
        <dbReference type="Google" id="ProtNLM"/>
    </source>
</evidence>
<organism evidence="2 3">
    <name type="scientific">Agrococcus versicolor</name>
    <dbReference type="NCBI Taxonomy" id="501482"/>
    <lineage>
        <taxon>Bacteria</taxon>
        <taxon>Bacillati</taxon>
        <taxon>Actinomycetota</taxon>
        <taxon>Actinomycetes</taxon>
        <taxon>Micrococcales</taxon>
        <taxon>Microbacteriaceae</taxon>
        <taxon>Agrococcus</taxon>
    </lineage>
</organism>
<keyword evidence="1" id="KW-0812">Transmembrane</keyword>
<proteinExistence type="predicted"/>
<gene>
    <name evidence="2" type="ORF">GCM10009846_26100</name>
</gene>